<evidence type="ECO:0000313" key="17">
    <source>
        <dbReference type="Proteomes" id="UP000018680"/>
    </source>
</evidence>
<feature type="disulfide bond" description="Redox-active" evidence="12">
    <location>
        <begin position="43"/>
        <end position="48"/>
    </location>
</feature>
<feature type="active site" description="Proton acceptor" evidence="10">
    <location>
        <position position="447"/>
    </location>
</feature>
<dbReference type="PIRSF" id="PIRSF000350">
    <property type="entry name" value="Mercury_reductase_MerA"/>
    <property type="match status" value="1"/>
</dbReference>
<dbReference type="RefSeq" id="WP_024268443.1">
    <property type="nucleotide sequence ID" value="NC_023035.1"/>
</dbReference>
<evidence type="ECO:0000259" key="14">
    <source>
        <dbReference type="Pfam" id="PF02852"/>
    </source>
</evidence>
<keyword evidence="7 13" id="KW-0560">Oxidoreductase</keyword>
<feature type="binding site" evidence="11">
    <location>
        <position position="204"/>
    </location>
    <ligand>
        <name>NAD(+)</name>
        <dbReference type="ChEBI" id="CHEBI:57540"/>
    </ligand>
</feature>
<name>V5WJ29_9SPIO</name>
<evidence type="ECO:0000256" key="4">
    <source>
        <dbReference type="ARBA" id="ARBA00016961"/>
    </source>
</evidence>
<dbReference type="AlphaFoldDB" id="V5WJ29"/>
<dbReference type="GO" id="GO:0006103">
    <property type="term" value="P:2-oxoglutarate metabolic process"/>
    <property type="evidence" value="ECO:0007669"/>
    <property type="project" value="TreeGrafter"/>
</dbReference>
<evidence type="ECO:0000256" key="13">
    <source>
        <dbReference type="RuleBase" id="RU003692"/>
    </source>
</evidence>
<dbReference type="SUPFAM" id="SSF55424">
    <property type="entry name" value="FAD/NAD-linked reductases, dimerisation (C-terminal) domain"/>
    <property type="match status" value="1"/>
</dbReference>
<dbReference type="NCBIfam" id="TIGR01350">
    <property type="entry name" value="lipoamide_DH"/>
    <property type="match status" value="1"/>
</dbReference>
<organism evidence="16 17">
    <name type="scientific">Salinispira pacifica</name>
    <dbReference type="NCBI Taxonomy" id="1307761"/>
    <lineage>
        <taxon>Bacteria</taxon>
        <taxon>Pseudomonadati</taxon>
        <taxon>Spirochaetota</taxon>
        <taxon>Spirochaetia</taxon>
        <taxon>Spirochaetales</taxon>
        <taxon>Spirochaetaceae</taxon>
        <taxon>Salinispira</taxon>
    </lineage>
</organism>
<comment type="similarity">
    <text evidence="2 13">Belongs to the class-I pyridine nucleotide-disulfide oxidoreductase family.</text>
</comment>
<evidence type="ECO:0000256" key="11">
    <source>
        <dbReference type="PIRSR" id="PIRSR000350-3"/>
    </source>
</evidence>
<feature type="domain" description="FAD/NAD(P)-binding" evidence="15">
    <location>
        <begin position="6"/>
        <end position="327"/>
    </location>
</feature>
<dbReference type="InterPro" id="IPR001100">
    <property type="entry name" value="Pyr_nuc-diS_OxRdtase"/>
</dbReference>
<dbReference type="Pfam" id="PF02852">
    <property type="entry name" value="Pyr_redox_dim"/>
    <property type="match status" value="1"/>
</dbReference>
<dbReference type="InterPro" id="IPR050151">
    <property type="entry name" value="Class-I_Pyr_Nuc-Dis_Oxidored"/>
</dbReference>
<dbReference type="Proteomes" id="UP000018680">
    <property type="component" value="Chromosome"/>
</dbReference>
<dbReference type="OrthoDB" id="9807946at2"/>
<keyword evidence="6 11" id="KW-0274">FAD</keyword>
<dbReference type="GO" id="GO:0050660">
    <property type="term" value="F:flavin adenine dinucleotide binding"/>
    <property type="evidence" value="ECO:0007669"/>
    <property type="project" value="InterPro"/>
</dbReference>
<dbReference type="EC" id="1.8.1.4" evidence="3 13"/>
<comment type="cofactor">
    <cofactor evidence="11 13">
        <name>FAD</name>
        <dbReference type="ChEBI" id="CHEBI:57692"/>
    </cofactor>
    <text evidence="11 13">Binds 1 FAD per subunit.</text>
</comment>
<dbReference type="HOGENOM" id="CLU_016755_0_3_12"/>
<dbReference type="eggNOG" id="COG1249">
    <property type="taxonomic scope" value="Bacteria"/>
</dbReference>
<dbReference type="PATRIC" id="fig|1307761.3.peg.2169"/>
<reference evidence="16 17" key="1">
    <citation type="journal article" date="2015" name="Stand. Genomic Sci.">
        <title>Complete genome sequence and description of Salinispira pacifica gen. nov., sp. nov., a novel spirochaete isolated form a hypersaline microbial mat.</title>
        <authorList>
            <person name="Ben Hania W."/>
            <person name="Joseph M."/>
            <person name="Schumann P."/>
            <person name="Bunk B."/>
            <person name="Fiebig A."/>
            <person name="Sproer C."/>
            <person name="Klenk H.P."/>
            <person name="Fardeau M.L."/>
            <person name="Spring S."/>
        </authorList>
    </citation>
    <scope>NUCLEOTIDE SEQUENCE [LARGE SCALE GENOMIC DNA]</scope>
    <source>
        <strain evidence="16 17">L21-RPul-D2</strain>
    </source>
</reference>
<evidence type="ECO:0000256" key="12">
    <source>
        <dbReference type="PIRSR" id="PIRSR000350-4"/>
    </source>
</evidence>
<keyword evidence="11" id="KW-0547">Nucleotide-binding</keyword>
<evidence type="ECO:0000256" key="9">
    <source>
        <dbReference type="ARBA" id="ARBA00049187"/>
    </source>
</evidence>
<dbReference type="PRINTS" id="PR00411">
    <property type="entry name" value="PNDRDTASEI"/>
</dbReference>
<comment type="catalytic activity">
    <reaction evidence="9 13">
        <text>N(6)-[(R)-dihydrolipoyl]-L-lysyl-[protein] + NAD(+) = N(6)-[(R)-lipoyl]-L-lysyl-[protein] + NADH + H(+)</text>
        <dbReference type="Rhea" id="RHEA:15045"/>
        <dbReference type="Rhea" id="RHEA-COMP:10474"/>
        <dbReference type="Rhea" id="RHEA-COMP:10475"/>
        <dbReference type="ChEBI" id="CHEBI:15378"/>
        <dbReference type="ChEBI" id="CHEBI:57540"/>
        <dbReference type="ChEBI" id="CHEBI:57945"/>
        <dbReference type="ChEBI" id="CHEBI:83099"/>
        <dbReference type="ChEBI" id="CHEBI:83100"/>
        <dbReference type="EC" id="1.8.1.4"/>
    </reaction>
</comment>
<evidence type="ECO:0000313" key="16">
    <source>
        <dbReference type="EMBL" id="AHC15539.1"/>
    </source>
</evidence>
<dbReference type="PANTHER" id="PTHR22912:SF217">
    <property type="entry name" value="DIHYDROLIPOYL DEHYDROGENASE"/>
    <property type="match status" value="1"/>
</dbReference>
<feature type="binding site" evidence="11">
    <location>
        <begin position="181"/>
        <end position="188"/>
    </location>
    <ligand>
        <name>NAD(+)</name>
        <dbReference type="ChEBI" id="CHEBI:57540"/>
    </ligand>
</feature>
<evidence type="ECO:0000256" key="2">
    <source>
        <dbReference type="ARBA" id="ARBA00007532"/>
    </source>
</evidence>
<dbReference type="EMBL" id="CP006939">
    <property type="protein sequence ID" value="AHC15539.1"/>
    <property type="molecule type" value="Genomic_DNA"/>
</dbReference>
<evidence type="ECO:0000256" key="5">
    <source>
        <dbReference type="ARBA" id="ARBA00022630"/>
    </source>
</evidence>
<dbReference type="SUPFAM" id="SSF51905">
    <property type="entry name" value="FAD/NAD(P)-binding domain"/>
    <property type="match status" value="1"/>
</dbReference>
<dbReference type="Gene3D" id="3.50.50.60">
    <property type="entry name" value="FAD/NAD(P)-binding domain"/>
    <property type="match status" value="2"/>
</dbReference>
<dbReference type="KEGG" id="slr:L21SP2_2176"/>
<protein>
    <recommendedName>
        <fullName evidence="4 13">Dihydrolipoyl dehydrogenase</fullName>
        <ecNumber evidence="3 13">1.8.1.4</ecNumber>
    </recommendedName>
</protein>
<dbReference type="InterPro" id="IPR004099">
    <property type="entry name" value="Pyr_nucl-diS_OxRdtase_dimer"/>
</dbReference>
<keyword evidence="8 11" id="KW-0520">NAD</keyword>
<dbReference type="PANTHER" id="PTHR22912">
    <property type="entry name" value="DISULFIDE OXIDOREDUCTASE"/>
    <property type="match status" value="1"/>
</dbReference>
<evidence type="ECO:0000256" key="1">
    <source>
        <dbReference type="ARBA" id="ARBA00004496"/>
    </source>
</evidence>
<dbReference type="PRINTS" id="PR00368">
    <property type="entry name" value="FADPNR"/>
</dbReference>
<dbReference type="STRING" id="1307761.L21SP2_2176"/>
<feature type="binding site" evidence="11">
    <location>
        <position position="272"/>
    </location>
    <ligand>
        <name>NAD(+)</name>
        <dbReference type="ChEBI" id="CHEBI:57540"/>
    </ligand>
</feature>
<accession>V5WJ29</accession>
<dbReference type="FunFam" id="3.30.390.30:FF:000001">
    <property type="entry name" value="Dihydrolipoyl dehydrogenase"/>
    <property type="match status" value="1"/>
</dbReference>
<keyword evidence="17" id="KW-1185">Reference proteome</keyword>
<proteinExistence type="inferred from homology"/>
<evidence type="ECO:0000256" key="3">
    <source>
        <dbReference type="ARBA" id="ARBA00012608"/>
    </source>
</evidence>
<dbReference type="InterPro" id="IPR023753">
    <property type="entry name" value="FAD/NAD-binding_dom"/>
</dbReference>
<dbReference type="GO" id="GO:0004148">
    <property type="term" value="F:dihydrolipoyl dehydrogenase (NADH) activity"/>
    <property type="evidence" value="ECO:0007669"/>
    <property type="project" value="UniProtKB-EC"/>
</dbReference>
<evidence type="ECO:0000256" key="7">
    <source>
        <dbReference type="ARBA" id="ARBA00023002"/>
    </source>
</evidence>
<dbReference type="InterPro" id="IPR006258">
    <property type="entry name" value="Lipoamide_DH"/>
</dbReference>
<comment type="miscellaneous">
    <text evidence="13">The active site is a redox-active disulfide bond.</text>
</comment>
<comment type="subcellular location">
    <subcellularLocation>
        <location evidence="1">Cytoplasm</location>
    </subcellularLocation>
</comment>
<dbReference type="GO" id="GO:0005737">
    <property type="term" value="C:cytoplasm"/>
    <property type="evidence" value="ECO:0007669"/>
    <property type="project" value="UniProtKB-SubCell"/>
</dbReference>
<evidence type="ECO:0000256" key="8">
    <source>
        <dbReference type="ARBA" id="ARBA00023027"/>
    </source>
</evidence>
<evidence type="ECO:0000259" key="15">
    <source>
        <dbReference type="Pfam" id="PF07992"/>
    </source>
</evidence>
<feature type="binding site" evidence="11">
    <location>
        <begin position="144"/>
        <end position="146"/>
    </location>
    <ligand>
        <name>FAD</name>
        <dbReference type="ChEBI" id="CHEBI:57692"/>
    </ligand>
</feature>
<keyword evidence="5 13" id="KW-0285">Flavoprotein</keyword>
<dbReference type="InterPro" id="IPR016156">
    <property type="entry name" value="FAD/NAD-linked_Rdtase_dimer_sf"/>
</dbReference>
<sequence>MVDKSYDLAVIGAGPGGYVAAIRASQLGLKAAVIEKDKAGGVCGNWGCIPSKALINQAGMFNEVSHLEKMGLKVDASGFDYSKVHAVSRKAATKSGKGVEYLLKKNKIDLISGTAELTSGKEVKVSGGKDGDITVEAKHVLIATGSRSREIPGFEFDEEQVLSSTGILSLKELPKSLVILGAGAIGMEFAYVMGCFGVDVTIVEMMDRLLPLEDAEVSKVMEGEFKKLGIKFHTGVKAGDLKKTKSGISISMETRDGKKESLKAEKILVAVGRAPNSENLGLDNLGIRTEKGFIKVNDYYQTDISGVYAIGDVISSPLLAHVASKEGEIAVEHMAGHAGSEARIDPDEIPGAVYTEPGVGSFGPTEEQAKERGLNYASYSFPYSGIGKANAIEKGSGVVKIIYDKDSHEILGGHVVGYSATELVHEILLAKKSELLPEDVATMIHAHPTISEGIMEAARGVEGWAIHI</sequence>
<evidence type="ECO:0000256" key="10">
    <source>
        <dbReference type="PIRSR" id="PIRSR000350-2"/>
    </source>
</evidence>
<dbReference type="InterPro" id="IPR036188">
    <property type="entry name" value="FAD/NAD-bd_sf"/>
</dbReference>
<keyword evidence="13" id="KW-0676">Redox-active center</keyword>
<feature type="domain" description="Pyridine nucleotide-disulphide oxidoreductase dimerisation" evidence="14">
    <location>
        <begin position="349"/>
        <end position="458"/>
    </location>
</feature>
<gene>
    <name evidence="16" type="ORF">L21SP2_2176</name>
</gene>
<feature type="binding site" evidence="11">
    <location>
        <position position="52"/>
    </location>
    <ligand>
        <name>FAD</name>
        <dbReference type="ChEBI" id="CHEBI:57692"/>
    </ligand>
</feature>
<feature type="binding site" evidence="11">
    <location>
        <position position="312"/>
    </location>
    <ligand>
        <name>FAD</name>
        <dbReference type="ChEBI" id="CHEBI:57692"/>
    </ligand>
</feature>
<dbReference type="Gene3D" id="3.30.390.30">
    <property type="match status" value="1"/>
</dbReference>
<dbReference type="Pfam" id="PF07992">
    <property type="entry name" value="Pyr_redox_2"/>
    <property type="match status" value="1"/>
</dbReference>
<evidence type="ECO:0000256" key="6">
    <source>
        <dbReference type="ARBA" id="ARBA00022827"/>
    </source>
</evidence>